<dbReference type="RefSeq" id="WP_152596806.1">
    <property type="nucleotide sequence ID" value="NZ_JGZI01000002.1"/>
</dbReference>
<keyword evidence="1" id="KW-1133">Transmembrane helix</keyword>
<evidence type="ECO:0000313" key="3">
    <source>
        <dbReference type="Proteomes" id="UP000029050"/>
    </source>
</evidence>
<gene>
    <name evidence="2" type="ORF">BPSY_0147</name>
</gene>
<dbReference type="OrthoDB" id="3240625at2"/>
<evidence type="ECO:0000256" key="1">
    <source>
        <dbReference type="SAM" id="Phobius"/>
    </source>
</evidence>
<dbReference type="Proteomes" id="UP000029050">
    <property type="component" value="Unassembled WGS sequence"/>
</dbReference>
<keyword evidence="3" id="KW-1185">Reference proteome</keyword>
<reference evidence="2 3" key="1">
    <citation type="submission" date="2014-03" db="EMBL/GenBank/DDBJ databases">
        <title>Genomics of Bifidobacteria.</title>
        <authorList>
            <person name="Ventura M."/>
            <person name="Milani C."/>
            <person name="Lugli G.A."/>
        </authorList>
    </citation>
    <scope>NUCLEOTIDE SEQUENCE [LARGE SCALE GENOMIC DNA]</scope>
    <source>
        <strain evidence="2 3">LMG 21775</strain>
    </source>
</reference>
<comment type="caution">
    <text evidence="2">The sequence shown here is derived from an EMBL/GenBank/DDBJ whole genome shotgun (WGS) entry which is preliminary data.</text>
</comment>
<dbReference type="AlphaFoldDB" id="A0A087CLW9"/>
<organism evidence="2 3">
    <name type="scientific">Bifidobacterium psychraerophilum</name>
    <dbReference type="NCBI Taxonomy" id="218140"/>
    <lineage>
        <taxon>Bacteria</taxon>
        <taxon>Bacillati</taxon>
        <taxon>Actinomycetota</taxon>
        <taxon>Actinomycetes</taxon>
        <taxon>Bifidobacteriales</taxon>
        <taxon>Bifidobacteriaceae</taxon>
        <taxon>Bifidobacterium</taxon>
    </lineage>
</organism>
<proteinExistence type="predicted"/>
<evidence type="ECO:0000313" key="2">
    <source>
        <dbReference type="EMBL" id="KFI84269.1"/>
    </source>
</evidence>
<dbReference type="InterPro" id="IPR028994">
    <property type="entry name" value="Integrin_alpha_N"/>
</dbReference>
<dbReference type="SUPFAM" id="SSF69318">
    <property type="entry name" value="Integrin alpha N-terminal domain"/>
    <property type="match status" value="1"/>
</dbReference>
<dbReference type="EMBL" id="JGZI01000002">
    <property type="protein sequence ID" value="KFI84269.1"/>
    <property type="molecule type" value="Genomic_DNA"/>
</dbReference>
<dbReference type="GeneID" id="98301180"/>
<dbReference type="STRING" id="218140.BPSY_0147"/>
<name>A0A087CLW9_9BIFI</name>
<sequence>MSSKKHYGRDSSICEQAIPKKHDVSSRHRTYLLRAALVSLTVLLTFLVLSVQSLVMPASAAMNAKNFNAGYIISDSRFYDSDAMTATQVQTFLNSEVPTCHPEYDSDPSSIVCLKSYKTTTVSKTKDSYCAGYTGGKTQTAAQIIDGVARSCGVSQEVLLVLLQKENGLVTHDYPSPWRYKTAMGYGCPDTAACDSQYYGFFNQVYNAARQYKLYKANPTSYQYRVGSNSIYWHPNASCGTSTVTIKNQATAGLYNYTPYRPNQAALDAGYKSGNSCSSYGNRNFYLYYGDWFGDPTTEASSDSKTTSITVIPGVTYFFSNSLSSSVADSAIYYGKASDSTMVGDWDGDGKDTLAVRRGGTYYFKNSLTGGVADSVLVYGKPTDEVLVGDWDGDGKDTLAVRRGNSYYFSNSLTSSSADSVVVYGKATDTVLVGDWNGDGKDTLAVRRGGTYYFSNSLTGGEADSVVVYGKPTDAVLVGDWNGDGKDTLAVRRGGTYYFSNSLSNSVADSVLVYGKPTDAVLVGDWNGDKVDTLAVRR</sequence>
<dbReference type="eggNOG" id="COG5479">
    <property type="taxonomic scope" value="Bacteria"/>
</dbReference>
<feature type="transmembrane region" description="Helical" evidence="1">
    <location>
        <begin position="31"/>
        <end position="55"/>
    </location>
</feature>
<keyword evidence="1" id="KW-0472">Membrane</keyword>
<protein>
    <submittedName>
        <fullName evidence="2">Uncharacterized protein</fullName>
    </submittedName>
</protein>
<dbReference type="eggNOG" id="COG3055">
    <property type="taxonomic scope" value="Bacteria"/>
</dbReference>
<accession>A0A087CLW9</accession>
<keyword evidence="1" id="KW-0812">Transmembrane</keyword>